<keyword evidence="3" id="KW-1185">Reference proteome</keyword>
<keyword evidence="1" id="KW-1133">Transmembrane helix</keyword>
<keyword evidence="1" id="KW-0472">Membrane</keyword>
<protein>
    <submittedName>
        <fullName evidence="2">Uncharacterized protein</fullName>
    </submittedName>
</protein>
<dbReference type="VEuPathDB" id="VectorBase:GPAI015426"/>
<feature type="transmembrane region" description="Helical" evidence="1">
    <location>
        <begin position="41"/>
        <end position="61"/>
    </location>
</feature>
<sequence>MSTAMCSSLHVFTYTILCIIMLVFWIWMFEDSCGTRSNGTLIGSIISSTTPLCSSISYADVNQNNQLKRLRPSNMCCQVCKHPKVISPNGCFTYFSTDPIKWHNMYHLSSRIWPLNVDNCKLSSQANAHKS</sequence>
<dbReference type="Proteomes" id="UP000092445">
    <property type="component" value="Unassembled WGS sequence"/>
</dbReference>
<evidence type="ECO:0000313" key="2">
    <source>
        <dbReference type="EnsemblMetazoa" id="GPAI015426-PA"/>
    </source>
</evidence>
<name>A0A1A9ZI92_GLOPL</name>
<dbReference type="EnsemblMetazoa" id="GPAI015426-RA">
    <property type="protein sequence ID" value="GPAI015426-PA"/>
    <property type="gene ID" value="GPAI015426"/>
</dbReference>
<evidence type="ECO:0000313" key="3">
    <source>
        <dbReference type="Proteomes" id="UP000092445"/>
    </source>
</evidence>
<proteinExistence type="predicted"/>
<feature type="transmembrane region" description="Helical" evidence="1">
    <location>
        <begin position="12"/>
        <end position="29"/>
    </location>
</feature>
<accession>A0A1A9ZI92</accession>
<reference evidence="2" key="2">
    <citation type="submission" date="2020-05" db="UniProtKB">
        <authorList>
            <consortium name="EnsemblMetazoa"/>
        </authorList>
    </citation>
    <scope>IDENTIFICATION</scope>
    <source>
        <strain evidence="2">IAEA</strain>
    </source>
</reference>
<dbReference type="AlphaFoldDB" id="A0A1A9ZI92"/>
<reference evidence="3" key="1">
    <citation type="submission" date="2014-03" db="EMBL/GenBank/DDBJ databases">
        <authorList>
            <person name="Aksoy S."/>
            <person name="Warren W."/>
            <person name="Wilson R.K."/>
        </authorList>
    </citation>
    <scope>NUCLEOTIDE SEQUENCE [LARGE SCALE GENOMIC DNA]</scope>
    <source>
        <strain evidence="3">IAEA</strain>
    </source>
</reference>
<keyword evidence="1" id="KW-0812">Transmembrane</keyword>
<organism evidence="2 3">
    <name type="scientific">Glossina pallidipes</name>
    <name type="common">Tsetse fly</name>
    <dbReference type="NCBI Taxonomy" id="7398"/>
    <lineage>
        <taxon>Eukaryota</taxon>
        <taxon>Metazoa</taxon>
        <taxon>Ecdysozoa</taxon>
        <taxon>Arthropoda</taxon>
        <taxon>Hexapoda</taxon>
        <taxon>Insecta</taxon>
        <taxon>Pterygota</taxon>
        <taxon>Neoptera</taxon>
        <taxon>Endopterygota</taxon>
        <taxon>Diptera</taxon>
        <taxon>Brachycera</taxon>
        <taxon>Muscomorpha</taxon>
        <taxon>Hippoboscoidea</taxon>
        <taxon>Glossinidae</taxon>
        <taxon>Glossina</taxon>
    </lineage>
</organism>
<evidence type="ECO:0000256" key="1">
    <source>
        <dbReference type="SAM" id="Phobius"/>
    </source>
</evidence>